<dbReference type="AlphaFoldDB" id="A0AAV3SFY1"/>
<dbReference type="KEGG" id="hdo:MUK72_11535"/>
<keyword evidence="1" id="KW-1133">Transmembrane helix</keyword>
<dbReference type="Proteomes" id="UP001500962">
    <property type="component" value="Unassembled WGS sequence"/>
</dbReference>
<evidence type="ECO:0000259" key="2">
    <source>
        <dbReference type="Pfam" id="PF03703"/>
    </source>
</evidence>
<proteinExistence type="predicted"/>
<keyword evidence="1" id="KW-0472">Membrane</keyword>
<dbReference type="PANTHER" id="PTHR37938">
    <property type="entry name" value="BLL0215 PROTEIN"/>
    <property type="match status" value="1"/>
</dbReference>
<evidence type="ECO:0000313" key="3">
    <source>
        <dbReference type="EMBL" id="GAA0456957.1"/>
    </source>
</evidence>
<dbReference type="PANTHER" id="PTHR37938:SF1">
    <property type="entry name" value="BLL0215 PROTEIN"/>
    <property type="match status" value="1"/>
</dbReference>
<keyword evidence="5" id="KW-1185">Reference proteome</keyword>
<reference evidence="3" key="3">
    <citation type="submission" date="2023-12" db="EMBL/GenBank/DDBJ databases">
        <authorList>
            <person name="Sun Q."/>
            <person name="Inoue M."/>
        </authorList>
    </citation>
    <scope>NUCLEOTIDE SEQUENCE</scope>
    <source>
        <strain evidence="3">JCM 12289</strain>
    </source>
</reference>
<dbReference type="Proteomes" id="UP000830542">
    <property type="component" value="Chromosome"/>
</dbReference>
<reference evidence="4" key="2">
    <citation type="submission" date="2022-04" db="EMBL/GenBank/DDBJ databases">
        <title>Sequencing and genomic assembly of Halococcus dombrowskii.</title>
        <authorList>
            <person name="Lim S.W."/>
            <person name="MacLea K.S."/>
        </authorList>
    </citation>
    <scope>NUCLEOTIDE SEQUENCE</scope>
    <source>
        <strain evidence="4">H4</strain>
    </source>
</reference>
<name>A0AAV3SFY1_HALDO</name>
<feature type="transmembrane region" description="Helical" evidence="1">
    <location>
        <begin position="45"/>
        <end position="68"/>
    </location>
</feature>
<dbReference type="GeneID" id="71762489"/>
<dbReference type="RefSeq" id="WP_244700765.1">
    <property type="nucleotide sequence ID" value="NZ_BAAADN010000019.1"/>
</dbReference>
<feature type="domain" description="YdbS-like PH" evidence="2">
    <location>
        <begin position="71"/>
        <end position="143"/>
    </location>
</feature>
<evidence type="ECO:0000313" key="6">
    <source>
        <dbReference type="Proteomes" id="UP001500962"/>
    </source>
</evidence>
<reference evidence="3" key="1">
    <citation type="journal article" date="2014" name="Int. J. Syst. Evol. Microbiol.">
        <title>Complete genome sequence of Corynebacterium casei LMG S-19264T (=DSM 44701T), isolated from a smear-ripened cheese.</title>
        <authorList>
            <consortium name="US DOE Joint Genome Institute (JGI-PGF)"/>
            <person name="Walter F."/>
            <person name="Albersmeier A."/>
            <person name="Kalinowski J."/>
            <person name="Ruckert C."/>
        </authorList>
    </citation>
    <scope>NUCLEOTIDE SEQUENCE</scope>
    <source>
        <strain evidence="3">JCM 12289</strain>
    </source>
</reference>
<dbReference type="Pfam" id="PF03703">
    <property type="entry name" value="bPH_2"/>
    <property type="match status" value="1"/>
</dbReference>
<sequence length="157" mass="17400">MVGDSGTTGHRTGDATLDGLQGITLLDDERVLYDLQPAWSNWVDILALGTVLLPVFGVGLIFYAVVWLERRHTRYVVTDQRLIAQYGMLSVRTTEYRIAALQAVYTETGMIERLRGLGTVAFRTGGSSVLSFSGIPNYEAVADAVRERQRAFENSRV</sequence>
<evidence type="ECO:0000313" key="4">
    <source>
        <dbReference type="EMBL" id="UOO94595.1"/>
    </source>
</evidence>
<gene>
    <name evidence="3" type="ORF">GCM10008985_11260</name>
    <name evidence="4" type="ORF">MUK72_11535</name>
</gene>
<evidence type="ECO:0000256" key="1">
    <source>
        <dbReference type="SAM" id="Phobius"/>
    </source>
</evidence>
<dbReference type="EMBL" id="CP095005">
    <property type="protein sequence ID" value="UOO94595.1"/>
    <property type="molecule type" value="Genomic_DNA"/>
</dbReference>
<accession>A0AAV3SFY1</accession>
<evidence type="ECO:0000313" key="5">
    <source>
        <dbReference type="Proteomes" id="UP000830542"/>
    </source>
</evidence>
<organism evidence="3 6">
    <name type="scientific">Halococcus dombrowskii</name>
    <dbReference type="NCBI Taxonomy" id="179637"/>
    <lineage>
        <taxon>Archaea</taxon>
        <taxon>Methanobacteriati</taxon>
        <taxon>Methanobacteriota</taxon>
        <taxon>Stenosarchaea group</taxon>
        <taxon>Halobacteria</taxon>
        <taxon>Halobacteriales</taxon>
        <taxon>Halococcaceae</taxon>
        <taxon>Halococcus</taxon>
    </lineage>
</organism>
<protein>
    <submittedName>
        <fullName evidence="4">PH domain-containing protein</fullName>
    </submittedName>
</protein>
<dbReference type="InterPro" id="IPR005182">
    <property type="entry name" value="YdbS-like_PH"/>
</dbReference>
<dbReference type="EMBL" id="BAAADN010000019">
    <property type="protein sequence ID" value="GAA0456957.1"/>
    <property type="molecule type" value="Genomic_DNA"/>
</dbReference>
<keyword evidence="1" id="KW-0812">Transmembrane</keyword>